<dbReference type="InterPro" id="IPR003959">
    <property type="entry name" value="ATPase_AAA_core"/>
</dbReference>
<evidence type="ECO:0000259" key="11">
    <source>
        <dbReference type="SMART" id="SM00382"/>
    </source>
</evidence>
<dbReference type="CDD" id="cd19527">
    <property type="entry name" value="RecA-like_PEX6_r2"/>
    <property type="match status" value="1"/>
</dbReference>
<dbReference type="GO" id="GO:0005524">
    <property type="term" value="F:ATP binding"/>
    <property type="evidence" value="ECO:0007669"/>
    <property type="project" value="UniProtKB-KW"/>
</dbReference>
<evidence type="ECO:0000256" key="7">
    <source>
        <dbReference type="ARBA" id="ARBA00023136"/>
    </source>
</evidence>
<keyword evidence="6" id="KW-0067">ATP-binding</keyword>
<sequence length="996" mass="109255">MSLFSSKHLKSRAISITLTEVILDALSDVAYRFALDNPELIEQALTNPETLLHLGSIHEVPSEHLQNGYASLAPLQYRLLMLEPTSRGHVDPEVTKVIVVHSENPDSLVSTGFLAESTDSDSIEIDESFLENAMAPNALKLNGHIRDDHSSTSSGEGNPPQVLFDVQSLVHPVSLLEDHCTLYIRTADLGRVGLLNEDWAVASSDPENSYRLVRIVANDHLVKHPGTICGCPALLSNIFRSSEQSDEDQARRILLKPSPFGHRQPAVPTAKSVTIARIASPFSINRKYQTASLNSLKSYFAATKRLVKANDIIALSLFTQPDSIVYDGDNEDEDYDAQAGIVDEVVYFLVTNVEHSVVASAVANGEQDLYTGSTAGELGCWVDSEVTRMIQTGLEHARVPELGSYLEPDVQHSRSIFSFLKRLPSSRLLRSESPFSKLQAIISAGFLRHSVNYNLQLTILLKGMRGIGKFSTVCGVAQSMGMHILEVDCFNLIGENDAKTEGTLRVRFEQASTCSPCILVLRNIEALAQTTQPLEAGMEPAIVNALRECITESAQSWKITGFPVVVAATSNDISRVPPSILSCFKHEVEFEAPSEEERQEILQALLCSLTLAPDVSLKSLAIQTAALVAVDLSDLVFRAKSSAFERAGEQGMDHVLVSAQDFENALRKVRAAYSENIGAPKIPNVTWDDVGGLAHVKADILDTIQLPLEHPELFADGLKKRSGILLYGPPGTGKTLVAKAVATSCSLNFFSVKGPELLNMYIGESEANVRRVFQRARDAKPCVIFFDELDSVAPKRGNHGDSGGVMDRIVSQLLAEIDGMSNGNSTADVFVIGATNRPDLLDPALLRPGRFDRMLYLGVSETHQAQLKIIEALTRKFKLHPGLDLKSIAEACPCNYTGADFYALCSDAMLNAMSRTAQRIEDQLTILNQNPTESTHPYPLTPQYYLAEMAHPDDIRVEVSQEDFLQALRNLVPSVSQTEMEHYARVQKRFSQDVHT</sequence>
<dbReference type="Proteomes" id="UP000559027">
    <property type="component" value="Unassembled WGS sequence"/>
</dbReference>
<dbReference type="OrthoDB" id="5553750at2759"/>
<keyword evidence="13" id="KW-1185">Reference proteome</keyword>
<dbReference type="GO" id="GO:0005829">
    <property type="term" value="C:cytosol"/>
    <property type="evidence" value="ECO:0007669"/>
    <property type="project" value="TreeGrafter"/>
</dbReference>
<evidence type="ECO:0000256" key="5">
    <source>
        <dbReference type="ARBA" id="ARBA00022801"/>
    </source>
</evidence>
<keyword evidence="3" id="KW-0962">Peroxisome biogenesis</keyword>
<dbReference type="InterPro" id="IPR003593">
    <property type="entry name" value="AAA+_ATPase"/>
</dbReference>
<proteinExistence type="inferred from homology"/>
<dbReference type="FunFam" id="3.40.50.300:FF:000109">
    <property type="entry name" value="Peroxisomal biogenesis factor 6"/>
    <property type="match status" value="1"/>
</dbReference>
<dbReference type="Pfam" id="PF23315">
    <property type="entry name" value="PEX6_4th"/>
    <property type="match status" value="1"/>
</dbReference>
<organism evidence="12 13">
    <name type="scientific">Leucocoprinus leucothites</name>
    <dbReference type="NCBI Taxonomy" id="201217"/>
    <lineage>
        <taxon>Eukaryota</taxon>
        <taxon>Fungi</taxon>
        <taxon>Dikarya</taxon>
        <taxon>Basidiomycota</taxon>
        <taxon>Agaricomycotina</taxon>
        <taxon>Agaricomycetes</taxon>
        <taxon>Agaricomycetidae</taxon>
        <taxon>Agaricales</taxon>
        <taxon>Agaricineae</taxon>
        <taxon>Agaricaceae</taxon>
        <taxon>Leucocoprinus</taxon>
    </lineage>
</organism>
<dbReference type="InterPro" id="IPR050168">
    <property type="entry name" value="AAA_ATPase_domain"/>
</dbReference>
<dbReference type="InterPro" id="IPR056995">
    <property type="entry name" value="PEX6_4th_dom"/>
</dbReference>
<comment type="subcellular location">
    <subcellularLocation>
        <location evidence="1">Membrane</location>
    </subcellularLocation>
</comment>
<name>A0A8H5LI42_9AGAR</name>
<evidence type="ECO:0000313" key="13">
    <source>
        <dbReference type="Proteomes" id="UP000559027"/>
    </source>
</evidence>
<dbReference type="GO" id="GO:0016887">
    <property type="term" value="F:ATP hydrolysis activity"/>
    <property type="evidence" value="ECO:0007669"/>
    <property type="project" value="InterPro"/>
</dbReference>
<evidence type="ECO:0000313" key="12">
    <source>
        <dbReference type="EMBL" id="KAF5358325.1"/>
    </source>
</evidence>
<evidence type="ECO:0000256" key="2">
    <source>
        <dbReference type="ARBA" id="ARBA00006914"/>
    </source>
</evidence>
<dbReference type="InterPro" id="IPR041569">
    <property type="entry name" value="AAA_lid_3"/>
</dbReference>
<evidence type="ECO:0000256" key="8">
    <source>
        <dbReference type="ARBA" id="ARBA00034811"/>
    </source>
</evidence>
<evidence type="ECO:0000256" key="9">
    <source>
        <dbReference type="ARBA" id="ARBA00034920"/>
    </source>
</evidence>
<feature type="domain" description="AAA+ ATPase" evidence="11">
    <location>
        <begin position="455"/>
        <end position="594"/>
    </location>
</feature>
<dbReference type="PANTHER" id="PTHR23077:SF9">
    <property type="entry name" value="PEROXISOMAL ATPASE PEX6"/>
    <property type="match status" value="1"/>
</dbReference>
<dbReference type="SUPFAM" id="SSF52540">
    <property type="entry name" value="P-loop containing nucleoside triphosphate hydrolases"/>
    <property type="match status" value="2"/>
</dbReference>
<dbReference type="SMART" id="SM00382">
    <property type="entry name" value="AAA"/>
    <property type="match status" value="2"/>
</dbReference>
<dbReference type="EMBL" id="JAACJO010000005">
    <property type="protein sequence ID" value="KAF5358325.1"/>
    <property type="molecule type" value="Genomic_DNA"/>
</dbReference>
<feature type="domain" description="AAA+ ATPase" evidence="11">
    <location>
        <begin position="720"/>
        <end position="861"/>
    </location>
</feature>
<dbReference type="Pfam" id="PF17862">
    <property type="entry name" value="AAA_lid_3"/>
    <property type="match status" value="1"/>
</dbReference>
<dbReference type="FunFam" id="1.10.8.60:FF:000039">
    <property type="entry name" value="peroxisome biogenesis factor 6"/>
    <property type="match status" value="1"/>
</dbReference>
<dbReference type="Pfam" id="PF00004">
    <property type="entry name" value="AAA"/>
    <property type="match status" value="2"/>
</dbReference>
<dbReference type="PANTHER" id="PTHR23077">
    <property type="entry name" value="AAA-FAMILY ATPASE"/>
    <property type="match status" value="1"/>
</dbReference>
<dbReference type="Gene3D" id="3.40.50.300">
    <property type="entry name" value="P-loop containing nucleotide triphosphate hydrolases"/>
    <property type="match status" value="2"/>
</dbReference>
<evidence type="ECO:0000256" key="10">
    <source>
        <dbReference type="ARBA" id="ARBA00048778"/>
    </source>
</evidence>
<dbReference type="GO" id="GO:0016558">
    <property type="term" value="P:protein import into peroxisome matrix"/>
    <property type="evidence" value="ECO:0007669"/>
    <property type="project" value="TreeGrafter"/>
</dbReference>
<evidence type="ECO:0000256" key="1">
    <source>
        <dbReference type="ARBA" id="ARBA00004370"/>
    </source>
</evidence>
<comment type="catalytic activity">
    <reaction evidence="10">
        <text>ATP + H2O = ADP + phosphate + H(+)</text>
        <dbReference type="Rhea" id="RHEA:13065"/>
        <dbReference type="ChEBI" id="CHEBI:15377"/>
        <dbReference type="ChEBI" id="CHEBI:15378"/>
        <dbReference type="ChEBI" id="CHEBI:30616"/>
        <dbReference type="ChEBI" id="CHEBI:43474"/>
        <dbReference type="ChEBI" id="CHEBI:456216"/>
    </reaction>
    <physiologicalReaction direction="left-to-right" evidence="10">
        <dbReference type="Rhea" id="RHEA:13066"/>
    </physiologicalReaction>
</comment>
<comment type="caution">
    <text evidence="12">The sequence shown here is derived from an EMBL/GenBank/DDBJ whole genome shotgun (WGS) entry which is preliminary data.</text>
</comment>
<evidence type="ECO:0000256" key="3">
    <source>
        <dbReference type="ARBA" id="ARBA00022593"/>
    </source>
</evidence>
<keyword evidence="4" id="KW-0547">Nucleotide-binding</keyword>
<dbReference type="InterPro" id="IPR047533">
    <property type="entry name" value="RecA-like_PEX6_r2"/>
</dbReference>
<dbReference type="AlphaFoldDB" id="A0A8H5LI42"/>
<dbReference type="InterPro" id="IPR003960">
    <property type="entry name" value="ATPase_AAA_CS"/>
</dbReference>
<accession>A0A8H5LI42</accession>
<evidence type="ECO:0000256" key="4">
    <source>
        <dbReference type="ARBA" id="ARBA00022741"/>
    </source>
</evidence>
<reference evidence="12 13" key="1">
    <citation type="journal article" date="2020" name="ISME J.">
        <title>Uncovering the hidden diversity of litter-decomposition mechanisms in mushroom-forming fungi.</title>
        <authorList>
            <person name="Floudas D."/>
            <person name="Bentzer J."/>
            <person name="Ahren D."/>
            <person name="Johansson T."/>
            <person name="Persson P."/>
            <person name="Tunlid A."/>
        </authorList>
    </citation>
    <scope>NUCLEOTIDE SEQUENCE [LARGE SCALE GENOMIC DNA]</scope>
    <source>
        <strain evidence="12 13">CBS 146.42</strain>
    </source>
</reference>
<dbReference type="InterPro" id="IPR027417">
    <property type="entry name" value="P-loop_NTPase"/>
</dbReference>
<evidence type="ECO:0000256" key="6">
    <source>
        <dbReference type="ARBA" id="ARBA00022840"/>
    </source>
</evidence>
<gene>
    <name evidence="12" type="ORF">D9756_001794</name>
</gene>
<comment type="similarity">
    <text evidence="2">Belongs to the AAA ATPase family.</text>
</comment>
<dbReference type="GO" id="GO:0005778">
    <property type="term" value="C:peroxisomal membrane"/>
    <property type="evidence" value="ECO:0007669"/>
    <property type="project" value="TreeGrafter"/>
</dbReference>
<dbReference type="PROSITE" id="PS00674">
    <property type="entry name" value="AAA"/>
    <property type="match status" value="1"/>
</dbReference>
<keyword evidence="5" id="KW-0378">Hydrolase</keyword>
<keyword evidence="7" id="KW-0472">Membrane</keyword>
<protein>
    <recommendedName>
        <fullName evidence="8">Peroxisomal ATPase PEX6</fullName>
    </recommendedName>
    <alternativeName>
        <fullName evidence="9">Peroxin-6</fullName>
    </alternativeName>
</protein>
<dbReference type="Gene3D" id="1.10.8.60">
    <property type="match status" value="2"/>
</dbReference>